<comment type="caution">
    <text evidence="2">The sequence shown here is derived from an EMBL/GenBank/DDBJ whole genome shotgun (WGS) entry which is preliminary data.</text>
</comment>
<accession>A0AA41QQG3</accession>
<evidence type="ECO:0000313" key="3">
    <source>
        <dbReference type="Proteomes" id="UP001156140"/>
    </source>
</evidence>
<feature type="region of interest" description="Disordered" evidence="1">
    <location>
        <begin position="174"/>
        <end position="270"/>
    </location>
</feature>
<name>A0AA41QQG3_9HYPH</name>
<protein>
    <submittedName>
        <fullName evidence="2">Uncharacterized protein</fullName>
    </submittedName>
</protein>
<sequence>MTGKATRKRMDVERLITWALRDQGLGWVGKERNRDDFSDYGTFIDDGGYSGSHPTIGLLSDEDAEIVKAAIDQDLSREARVLVIQYGRAALRPDASDPDPVREQLRTRNGKLRWHYAVPGDWKSAKLGPMMDEHKYSADREMVAFQRTQYGLWWQALEDLVPVLNRRLNNHFATGPDAPKEPWLDVAPHAPAPAVGEDATEGDDEPASISLDERRRAASAEVRAVASDWRAPGAIEPAGKGPLTIVYTEPEKRGKSPVNESRRKRQARTS</sequence>
<dbReference type="RefSeq" id="WP_281736780.1">
    <property type="nucleotide sequence ID" value="NZ_JAKETQ010000002.1"/>
</dbReference>
<proteinExistence type="predicted"/>
<evidence type="ECO:0000313" key="2">
    <source>
        <dbReference type="EMBL" id="MCI0128693.1"/>
    </source>
</evidence>
<reference evidence="2" key="1">
    <citation type="submission" date="2022-03" db="EMBL/GenBank/DDBJ databases">
        <title>The complete genome sequence of a Methyloterrigena soli.</title>
        <authorList>
            <person name="Zi Z."/>
        </authorList>
    </citation>
    <scope>NUCLEOTIDE SEQUENCE</scope>
    <source>
        <strain evidence="2">M48</strain>
    </source>
</reference>
<dbReference type="AlphaFoldDB" id="A0AA41QQG3"/>
<organism evidence="2 3">
    <name type="scientific">Paradevosia shaoguanensis</name>
    <dbReference type="NCBI Taxonomy" id="1335043"/>
    <lineage>
        <taxon>Bacteria</taxon>
        <taxon>Pseudomonadati</taxon>
        <taxon>Pseudomonadota</taxon>
        <taxon>Alphaproteobacteria</taxon>
        <taxon>Hyphomicrobiales</taxon>
        <taxon>Devosiaceae</taxon>
        <taxon>Paradevosia</taxon>
    </lineage>
</organism>
<keyword evidence="3" id="KW-1185">Reference proteome</keyword>
<evidence type="ECO:0000256" key="1">
    <source>
        <dbReference type="SAM" id="MobiDB-lite"/>
    </source>
</evidence>
<dbReference type="EMBL" id="JALAZD010000002">
    <property type="protein sequence ID" value="MCI0128693.1"/>
    <property type="molecule type" value="Genomic_DNA"/>
</dbReference>
<dbReference type="Proteomes" id="UP001156140">
    <property type="component" value="Unassembled WGS sequence"/>
</dbReference>
<gene>
    <name evidence="2" type="ORF">ML536_17820</name>
</gene>